<evidence type="ECO:0000313" key="1">
    <source>
        <dbReference type="EMBL" id="MET4575778.1"/>
    </source>
</evidence>
<evidence type="ECO:0000313" key="2">
    <source>
        <dbReference type="Proteomes" id="UP001549320"/>
    </source>
</evidence>
<protein>
    <submittedName>
        <fullName evidence="1">Uncharacterized protein</fullName>
    </submittedName>
</protein>
<gene>
    <name evidence="1" type="ORF">ABIE13_000878</name>
</gene>
<dbReference type="EMBL" id="JBEPSH010000002">
    <property type="protein sequence ID" value="MET4575778.1"/>
    <property type="molecule type" value="Genomic_DNA"/>
</dbReference>
<sequence>MLLALPRKLALSDPINAVRCMGKKADPRQKAMQPLSVGCYFAHCR</sequence>
<dbReference type="Proteomes" id="UP001549320">
    <property type="component" value="Unassembled WGS sequence"/>
</dbReference>
<organism evidence="1 2">
    <name type="scientific">Ottowia thiooxydans</name>
    <dbReference type="NCBI Taxonomy" id="219182"/>
    <lineage>
        <taxon>Bacteria</taxon>
        <taxon>Pseudomonadati</taxon>
        <taxon>Pseudomonadota</taxon>
        <taxon>Betaproteobacteria</taxon>
        <taxon>Burkholderiales</taxon>
        <taxon>Comamonadaceae</taxon>
        <taxon>Ottowia</taxon>
    </lineage>
</organism>
<comment type="caution">
    <text evidence="1">The sequence shown here is derived from an EMBL/GenBank/DDBJ whole genome shotgun (WGS) entry which is preliminary data.</text>
</comment>
<keyword evidence="2" id="KW-1185">Reference proteome</keyword>
<reference evidence="1 2" key="1">
    <citation type="submission" date="2024-06" db="EMBL/GenBank/DDBJ databases">
        <title>Sorghum-associated microbial communities from plants grown in Nebraska, USA.</title>
        <authorList>
            <person name="Schachtman D."/>
        </authorList>
    </citation>
    <scope>NUCLEOTIDE SEQUENCE [LARGE SCALE GENOMIC DNA]</scope>
    <source>
        <strain evidence="1 2">2709</strain>
    </source>
</reference>
<proteinExistence type="predicted"/>
<name>A0ABV2Q4M7_9BURK</name>
<accession>A0ABV2Q4M7</accession>